<dbReference type="PATRIC" id="fig|1121865.3.peg.712"/>
<evidence type="ECO:0000256" key="10">
    <source>
        <dbReference type="ARBA" id="ARBA00023136"/>
    </source>
</evidence>
<keyword evidence="4" id="KW-0633">Potassium transport</keyword>
<feature type="transmembrane region" description="Helical" evidence="14">
    <location>
        <begin position="174"/>
        <end position="202"/>
    </location>
</feature>
<evidence type="ECO:0000256" key="6">
    <source>
        <dbReference type="ARBA" id="ARBA00022826"/>
    </source>
</evidence>
<feature type="transmembrane region" description="Helical" evidence="14">
    <location>
        <begin position="39"/>
        <end position="56"/>
    </location>
</feature>
<keyword evidence="16" id="KW-1185">Reference proteome</keyword>
<evidence type="ECO:0008006" key="17">
    <source>
        <dbReference type="Google" id="ProtNLM"/>
    </source>
</evidence>
<keyword evidence="5 14" id="KW-0812">Transmembrane</keyword>
<organism evidence="15 16">
    <name type="scientific">Enterococcus columbae DSM 7374 = ATCC 51263</name>
    <dbReference type="NCBI Taxonomy" id="1121865"/>
    <lineage>
        <taxon>Bacteria</taxon>
        <taxon>Bacillati</taxon>
        <taxon>Bacillota</taxon>
        <taxon>Bacilli</taxon>
        <taxon>Lactobacillales</taxon>
        <taxon>Enterococcaceae</taxon>
        <taxon>Enterococcus</taxon>
    </lineage>
</organism>
<comment type="similarity">
    <text evidence="2">Belongs to the TMEM175 family.</text>
</comment>
<feature type="transmembrane region" description="Helical" evidence="14">
    <location>
        <begin position="68"/>
        <end position="87"/>
    </location>
</feature>
<evidence type="ECO:0000256" key="12">
    <source>
        <dbReference type="ARBA" id="ARBA00034430"/>
    </source>
</evidence>
<dbReference type="OrthoDB" id="7626281at2"/>
<evidence type="ECO:0000256" key="4">
    <source>
        <dbReference type="ARBA" id="ARBA00022538"/>
    </source>
</evidence>
<dbReference type="Pfam" id="PF06736">
    <property type="entry name" value="TMEM175"/>
    <property type="match status" value="1"/>
</dbReference>
<evidence type="ECO:0000256" key="9">
    <source>
        <dbReference type="ARBA" id="ARBA00023065"/>
    </source>
</evidence>
<dbReference type="GO" id="GO:0015252">
    <property type="term" value="F:proton channel activity"/>
    <property type="evidence" value="ECO:0007669"/>
    <property type="project" value="InterPro"/>
</dbReference>
<name>S1P2Y5_9ENTE</name>
<evidence type="ECO:0000256" key="8">
    <source>
        <dbReference type="ARBA" id="ARBA00022989"/>
    </source>
</evidence>
<feature type="transmembrane region" description="Helical" evidence="14">
    <location>
        <begin position="99"/>
        <end position="121"/>
    </location>
</feature>
<evidence type="ECO:0000256" key="2">
    <source>
        <dbReference type="ARBA" id="ARBA00006920"/>
    </source>
</evidence>
<sequence length="217" mass="24958">MNKQNVFSEQAKEVRTRLEEKRKQTQEEIPLLTHNRLCALNDGVIAIILTIMALEIHLPVDNISYTNFLVDVGIFFTSFFVVANFWYENHLTFATFKKATHQVLVFNFSFLALLTLIPVLTKWIMLDVSRLAVMNYGVVYLLIVLLQSLIFSAAHLQTVQSKNPFLVGLMRIRIVSLILLNLGLIAFAYFMPKIAMILYLSLPIYSFLARGRERKQA</sequence>
<comment type="caution">
    <text evidence="15">The sequence shown here is derived from an EMBL/GenBank/DDBJ whole genome shotgun (WGS) entry which is preliminary data.</text>
</comment>
<accession>S1P2Y5</accession>
<dbReference type="RefSeq" id="WP_016182884.1">
    <property type="nucleotide sequence ID" value="NZ_JXKI01000021.1"/>
</dbReference>
<evidence type="ECO:0000256" key="1">
    <source>
        <dbReference type="ARBA" id="ARBA00004141"/>
    </source>
</evidence>
<evidence type="ECO:0000313" key="16">
    <source>
        <dbReference type="Proteomes" id="UP000014113"/>
    </source>
</evidence>
<proteinExistence type="inferred from homology"/>
<dbReference type="EMBL" id="ASWJ01000003">
    <property type="protein sequence ID" value="EOW87439.1"/>
    <property type="molecule type" value="Genomic_DNA"/>
</dbReference>
<keyword evidence="9" id="KW-0406">Ion transport</keyword>
<evidence type="ECO:0000313" key="15">
    <source>
        <dbReference type="EMBL" id="EOW87439.1"/>
    </source>
</evidence>
<keyword evidence="11" id="KW-0407">Ion channel</keyword>
<dbReference type="GO" id="GO:0005267">
    <property type="term" value="F:potassium channel activity"/>
    <property type="evidence" value="ECO:0007669"/>
    <property type="project" value="UniProtKB-KW"/>
</dbReference>
<keyword evidence="10 14" id="KW-0472">Membrane</keyword>
<keyword evidence="8 14" id="KW-1133">Transmembrane helix</keyword>
<evidence type="ECO:0000256" key="14">
    <source>
        <dbReference type="SAM" id="Phobius"/>
    </source>
</evidence>
<dbReference type="AlphaFoldDB" id="S1P2Y5"/>
<evidence type="ECO:0000256" key="7">
    <source>
        <dbReference type="ARBA" id="ARBA00022958"/>
    </source>
</evidence>
<dbReference type="STRING" id="1121865.OMW_00721"/>
<dbReference type="GO" id="GO:0016020">
    <property type="term" value="C:membrane"/>
    <property type="evidence" value="ECO:0007669"/>
    <property type="project" value="UniProtKB-SubCell"/>
</dbReference>
<evidence type="ECO:0000256" key="5">
    <source>
        <dbReference type="ARBA" id="ARBA00022692"/>
    </source>
</evidence>
<keyword evidence="6" id="KW-0631">Potassium channel</keyword>
<keyword evidence="3" id="KW-0813">Transport</keyword>
<comment type="subcellular location">
    <subcellularLocation>
        <location evidence="1">Membrane</location>
        <topology evidence="1">Multi-pass membrane protein</topology>
    </subcellularLocation>
</comment>
<evidence type="ECO:0000256" key="11">
    <source>
        <dbReference type="ARBA" id="ARBA00023303"/>
    </source>
</evidence>
<reference evidence="15 16" key="1">
    <citation type="submission" date="2013-03" db="EMBL/GenBank/DDBJ databases">
        <title>The Genome Sequence of Enterococcus columbae ATCC_51263 (PacBio/Illumina hybrid assembly).</title>
        <authorList>
            <consortium name="The Broad Institute Genomics Platform"/>
            <consortium name="The Broad Institute Genome Sequencing Center for Infectious Disease"/>
            <person name="Earl A."/>
            <person name="Russ C."/>
            <person name="Gilmore M."/>
            <person name="Surin D."/>
            <person name="Walker B."/>
            <person name="Young S."/>
            <person name="Zeng Q."/>
            <person name="Gargeya S."/>
            <person name="Fitzgerald M."/>
            <person name="Haas B."/>
            <person name="Abouelleil A."/>
            <person name="Allen A.W."/>
            <person name="Alvarado L."/>
            <person name="Arachchi H.M."/>
            <person name="Berlin A.M."/>
            <person name="Chapman S.B."/>
            <person name="Gainer-Dewar J."/>
            <person name="Goldberg J."/>
            <person name="Griggs A."/>
            <person name="Gujja S."/>
            <person name="Hansen M."/>
            <person name="Howarth C."/>
            <person name="Imamovic A."/>
            <person name="Ireland A."/>
            <person name="Larimer J."/>
            <person name="McCowan C."/>
            <person name="Murphy C."/>
            <person name="Pearson M."/>
            <person name="Poon T.W."/>
            <person name="Priest M."/>
            <person name="Roberts A."/>
            <person name="Saif S."/>
            <person name="Shea T."/>
            <person name="Sisk P."/>
            <person name="Sykes S."/>
            <person name="Wortman J."/>
            <person name="Nusbaum C."/>
            <person name="Birren B."/>
        </authorList>
    </citation>
    <scope>NUCLEOTIDE SEQUENCE [LARGE SCALE GENOMIC DNA]</scope>
    <source>
        <strain evidence="15 16">ATCC 51263</strain>
    </source>
</reference>
<feature type="coiled-coil region" evidence="13">
    <location>
        <begin position="8"/>
        <end position="35"/>
    </location>
</feature>
<dbReference type="eggNOG" id="COG3548">
    <property type="taxonomic scope" value="Bacteria"/>
</dbReference>
<gene>
    <name evidence="15" type="ORF">I568_00483</name>
</gene>
<evidence type="ECO:0000256" key="13">
    <source>
        <dbReference type="SAM" id="Coils"/>
    </source>
</evidence>
<dbReference type="InterPro" id="IPR010617">
    <property type="entry name" value="TMEM175-like"/>
</dbReference>
<keyword evidence="7" id="KW-0630">Potassium</keyword>
<feature type="transmembrane region" description="Helical" evidence="14">
    <location>
        <begin position="133"/>
        <end position="154"/>
    </location>
</feature>
<dbReference type="Proteomes" id="UP000014113">
    <property type="component" value="Unassembled WGS sequence"/>
</dbReference>
<protein>
    <recommendedName>
        <fullName evidence="17">Integral membrane protein</fullName>
    </recommendedName>
</protein>
<keyword evidence="13" id="KW-0175">Coiled coil</keyword>
<comment type="catalytic activity">
    <reaction evidence="12">
        <text>K(+)(in) = K(+)(out)</text>
        <dbReference type="Rhea" id="RHEA:29463"/>
        <dbReference type="ChEBI" id="CHEBI:29103"/>
    </reaction>
</comment>
<evidence type="ECO:0000256" key="3">
    <source>
        <dbReference type="ARBA" id="ARBA00022448"/>
    </source>
</evidence>